<keyword evidence="9" id="KW-0234">DNA repair</keyword>
<keyword evidence="7" id="KW-0378">Hydrolase</keyword>
<evidence type="ECO:0000256" key="4">
    <source>
        <dbReference type="ARBA" id="ARBA00022722"/>
    </source>
</evidence>
<evidence type="ECO:0000256" key="3">
    <source>
        <dbReference type="ARBA" id="ARBA00004322"/>
    </source>
</evidence>
<comment type="cofactor">
    <cofactor evidence="2">
        <name>Mg(2+)</name>
        <dbReference type="ChEBI" id="CHEBI:18420"/>
    </cofactor>
</comment>
<gene>
    <name evidence="12" type="ORF">SCF082_LOCUS25606</name>
</gene>
<keyword evidence="13" id="KW-1185">Reference proteome</keyword>
<keyword evidence="8" id="KW-0460">Magnesium</keyword>
<comment type="caution">
    <text evidence="12">The sequence shown here is derived from an EMBL/GenBank/DDBJ whole genome shotgun (WGS) entry which is preliminary data.</text>
</comment>
<name>A0ABP0M2Q6_9DINO</name>
<evidence type="ECO:0000256" key="8">
    <source>
        <dbReference type="ARBA" id="ARBA00022842"/>
    </source>
</evidence>
<proteinExistence type="predicted"/>
<evidence type="ECO:0000313" key="13">
    <source>
        <dbReference type="Proteomes" id="UP001642464"/>
    </source>
</evidence>
<dbReference type="PANTHER" id="PTHR15822">
    <property type="entry name" value="TRAF AND TNF RECEPTOR-ASSOCIATED PROTEIN"/>
    <property type="match status" value="1"/>
</dbReference>
<keyword evidence="6" id="KW-0227">DNA damage</keyword>
<evidence type="ECO:0000256" key="6">
    <source>
        <dbReference type="ARBA" id="ARBA00022763"/>
    </source>
</evidence>
<comment type="subcellular location">
    <subcellularLocation>
        <location evidence="3">Nucleus</location>
        <location evidence="3">PML body</location>
    </subcellularLocation>
</comment>
<dbReference type="SUPFAM" id="SSF56219">
    <property type="entry name" value="DNase I-like"/>
    <property type="match status" value="1"/>
</dbReference>
<comment type="cofactor">
    <cofactor evidence="1">
        <name>Mn(2+)</name>
        <dbReference type="ChEBI" id="CHEBI:29035"/>
    </cofactor>
</comment>
<evidence type="ECO:0000256" key="2">
    <source>
        <dbReference type="ARBA" id="ARBA00001946"/>
    </source>
</evidence>
<evidence type="ECO:0000256" key="7">
    <source>
        <dbReference type="ARBA" id="ARBA00022801"/>
    </source>
</evidence>
<keyword evidence="4" id="KW-0540">Nuclease</keyword>
<evidence type="ECO:0000256" key="9">
    <source>
        <dbReference type="ARBA" id="ARBA00023204"/>
    </source>
</evidence>
<evidence type="ECO:0000256" key="10">
    <source>
        <dbReference type="ARBA" id="ARBA00023242"/>
    </source>
</evidence>
<accession>A0ABP0M2Q6</accession>
<dbReference type="Proteomes" id="UP001642464">
    <property type="component" value="Unassembled WGS sequence"/>
</dbReference>
<organism evidence="12 13">
    <name type="scientific">Durusdinium trenchii</name>
    <dbReference type="NCBI Taxonomy" id="1381693"/>
    <lineage>
        <taxon>Eukaryota</taxon>
        <taxon>Sar</taxon>
        <taxon>Alveolata</taxon>
        <taxon>Dinophyceae</taxon>
        <taxon>Suessiales</taxon>
        <taxon>Symbiodiniaceae</taxon>
        <taxon>Durusdinium</taxon>
    </lineage>
</organism>
<dbReference type="Pfam" id="PF03372">
    <property type="entry name" value="Exo_endo_phos"/>
    <property type="match status" value="1"/>
</dbReference>
<dbReference type="PANTHER" id="PTHR15822:SF4">
    <property type="entry name" value="TYROSYL-DNA PHOSPHODIESTERASE 2"/>
    <property type="match status" value="1"/>
</dbReference>
<keyword evidence="10" id="KW-0539">Nucleus</keyword>
<dbReference type="InterPro" id="IPR036691">
    <property type="entry name" value="Endo/exonu/phosph_ase_sf"/>
</dbReference>
<evidence type="ECO:0000313" key="12">
    <source>
        <dbReference type="EMBL" id="CAK9045306.1"/>
    </source>
</evidence>
<dbReference type="InterPro" id="IPR005135">
    <property type="entry name" value="Endo/exonuclease/phosphatase"/>
</dbReference>
<protein>
    <submittedName>
        <fullName evidence="12">Chloroplastic</fullName>
    </submittedName>
</protein>
<reference evidence="12 13" key="1">
    <citation type="submission" date="2024-02" db="EMBL/GenBank/DDBJ databases">
        <authorList>
            <person name="Chen Y."/>
            <person name="Shah S."/>
            <person name="Dougan E. K."/>
            <person name="Thang M."/>
            <person name="Chan C."/>
        </authorList>
    </citation>
    <scope>NUCLEOTIDE SEQUENCE [LARGE SCALE GENOMIC DNA]</scope>
</reference>
<dbReference type="Gene3D" id="3.60.10.10">
    <property type="entry name" value="Endonuclease/exonuclease/phosphatase"/>
    <property type="match status" value="1"/>
</dbReference>
<feature type="domain" description="Endonuclease/exonuclease/phosphatase" evidence="11">
    <location>
        <begin position="66"/>
        <end position="268"/>
    </location>
</feature>
<sequence length="506" mass="56773">MLTGWTCACGFRNREVNSACGGSGPLGCKASRPGSRPGLLGDTDTDGDPMRLNEVPARCAKTLRILTYNVWFSPIDREIRMAALAAILESVDADVIALQEVTSTILELLMGHLSSEWQVFKQEPAHVEDLYFFEANYFTCLLVKRTLQVEEAACFRFSITAMARGLQLVVFSMKIEDEGMQTPERSYHKIIVATSHLESAVASRSGQDTRAHQLSEGLHEMTRMMVEKDCDAAIWLGDMNWISDETERDDMHLPDGWKESGPSDLCRPVTTAREAQLPLWYPDDQPLQSSSPFGVATGELPLSHLVPPAPTATHHGKICVAVSQTWQVDLDSGRIEVDFELIGGQILRQRVPQDWVLLAATSREIKDVAWSLLETRWFGGRGGRRLWRVAKNKVYERIIRTHRQCAVLWKQRELCTRADLKVHLEPYPRVQVIPRHWICEELPESERAKRNICIGQSVLAYYAVSAVGSEDGGEAGTTVAFASRAKAKSPLLRFGARILSLERRWD</sequence>
<dbReference type="InterPro" id="IPR051547">
    <property type="entry name" value="TDP2-like"/>
</dbReference>
<keyword evidence="5" id="KW-0479">Metal-binding</keyword>
<evidence type="ECO:0000256" key="5">
    <source>
        <dbReference type="ARBA" id="ARBA00022723"/>
    </source>
</evidence>
<dbReference type="EMBL" id="CAXAMM010019280">
    <property type="protein sequence ID" value="CAK9045306.1"/>
    <property type="molecule type" value="Genomic_DNA"/>
</dbReference>
<evidence type="ECO:0000259" key="11">
    <source>
        <dbReference type="Pfam" id="PF03372"/>
    </source>
</evidence>
<evidence type="ECO:0000256" key="1">
    <source>
        <dbReference type="ARBA" id="ARBA00001936"/>
    </source>
</evidence>